<dbReference type="AlphaFoldDB" id="A0A7H1N714"/>
<evidence type="ECO:0000313" key="2">
    <source>
        <dbReference type="EMBL" id="QNT71500.1"/>
    </source>
</evidence>
<keyword evidence="2" id="KW-0614">Plasmid</keyword>
<sequence length="55" mass="6086">MSNFRPIDRDTGFLMPPSVDEWLPQRHAREQAEHDPELAARTAKTAATGKKPGGV</sequence>
<organism evidence="2 3">
    <name type="scientific">Defluviicoccus vanus</name>
    <dbReference type="NCBI Taxonomy" id="111831"/>
    <lineage>
        <taxon>Bacteria</taxon>
        <taxon>Pseudomonadati</taxon>
        <taxon>Pseudomonadota</taxon>
        <taxon>Alphaproteobacteria</taxon>
        <taxon>Rhodospirillales</taxon>
        <taxon>Rhodospirillaceae</taxon>
        <taxon>Defluviicoccus</taxon>
    </lineage>
</organism>
<dbReference type="RefSeq" id="WP_190263456.1">
    <property type="nucleotide sequence ID" value="NZ_CP053924.1"/>
</dbReference>
<name>A0A7H1N714_9PROT</name>
<dbReference type="KEGG" id="dvn:HQ394_19410"/>
<keyword evidence="3" id="KW-1185">Reference proteome</keyword>
<feature type="compositionally biased region" description="Basic and acidic residues" evidence="1">
    <location>
        <begin position="27"/>
        <end position="38"/>
    </location>
</feature>
<evidence type="ECO:0000313" key="3">
    <source>
        <dbReference type="Proteomes" id="UP000516369"/>
    </source>
</evidence>
<reference evidence="2 3" key="1">
    <citation type="submission" date="2020-05" db="EMBL/GenBank/DDBJ databases">
        <title>Complete closed genome sequence of Defluviicoccus vanus.</title>
        <authorList>
            <person name="Bessarab I."/>
            <person name="Arumugam K."/>
            <person name="Maszenan A.M."/>
            <person name="Seviour R.J."/>
            <person name="Williams R.B."/>
        </authorList>
    </citation>
    <scope>NUCLEOTIDE SEQUENCE [LARGE SCALE GENOMIC DNA]</scope>
    <source>
        <strain evidence="2 3">Ben 114</strain>
        <plasmid evidence="2 3">unnamed</plasmid>
    </source>
</reference>
<geneLocation type="plasmid" evidence="2 3">
    <name>unnamed</name>
</geneLocation>
<gene>
    <name evidence="2" type="ORF">HQ394_19410</name>
</gene>
<feature type="region of interest" description="Disordered" evidence="1">
    <location>
        <begin position="27"/>
        <end position="55"/>
    </location>
</feature>
<evidence type="ECO:0000256" key="1">
    <source>
        <dbReference type="SAM" id="MobiDB-lite"/>
    </source>
</evidence>
<dbReference type="EMBL" id="CP053924">
    <property type="protein sequence ID" value="QNT71500.1"/>
    <property type="molecule type" value="Genomic_DNA"/>
</dbReference>
<proteinExistence type="predicted"/>
<accession>A0A7H1N714</accession>
<dbReference type="Proteomes" id="UP000516369">
    <property type="component" value="Plasmid unnamed"/>
</dbReference>
<feature type="compositionally biased region" description="Low complexity" evidence="1">
    <location>
        <begin position="39"/>
        <end position="55"/>
    </location>
</feature>
<protein>
    <submittedName>
        <fullName evidence="2">Uncharacterized protein</fullName>
    </submittedName>
</protein>